<evidence type="ECO:0000313" key="3">
    <source>
        <dbReference type="Proteomes" id="UP000815677"/>
    </source>
</evidence>
<sequence>MWSSSFPSVSPYHCSRRDGLCAEQEPSAEAGKGHGSDRETNQEFQRAVSDPADDRNSTLATASGEIGKKHFRL</sequence>
<name>A0ABQ0M683_MYCCL</name>
<reference evidence="2" key="1">
    <citation type="submission" date="2014-09" db="EMBL/GenBank/DDBJ databases">
        <title>Genome sequence of the luminous mushroom Mycena chlorophos for searching fungal bioluminescence genes.</title>
        <authorList>
            <person name="Tanaka Y."/>
            <person name="Kasuga D."/>
            <person name="Oba Y."/>
            <person name="Hase S."/>
            <person name="Sato K."/>
            <person name="Oba Y."/>
            <person name="Sakakibara Y."/>
        </authorList>
    </citation>
    <scope>NUCLEOTIDE SEQUENCE</scope>
</reference>
<evidence type="ECO:0000313" key="2">
    <source>
        <dbReference type="EMBL" id="GAT58843.1"/>
    </source>
</evidence>
<organism evidence="2 3">
    <name type="scientific">Mycena chlorophos</name>
    <name type="common">Agaric fungus</name>
    <name type="synonym">Agaricus chlorophos</name>
    <dbReference type="NCBI Taxonomy" id="658473"/>
    <lineage>
        <taxon>Eukaryota</taxon>
        <taxon>Fungi</taxon>
        <taxon>Dikarya</taxon>
        <taxon>Basidiomycota</taxon>
        <taxon>Agaricomycotina</taxon>
        <taxon>Agaricomycetes</taxon>
        <taxon>Agaricomycetidae</taxon>
        <taxon>Agaricales</taxon>
        <taxon>Marasmiineae</taxon>
        <taxon>Mycenaceae</taxon>
        <taxon>Mycena</taxon>
    </lineage>
</organism>
<dbReference type="EMBL" id="DF849791">
    <property type="protein sequence ID" value="GAT58843.1"/>
    <property type="molecule type" value="Genomic_DNA"/>
</dbReference>
<keyword evidence="3" id="KW-1185">Reference proteome</keyword>
<accession>A0ABQ0M683</accession>
<evidence type="ECO:0000256" key="1">
    <source>
        <dbReference type="SAM" id="MobiDB-lite"/>
    </source>
</evidence>
<proteinExistence type="predicted"/>
<protein>
    <submittedName>
        <fullName evidence="2">Uncharacterized protein</fullName>
    </submittedName>
</protein>
<feature type="compositionally biased region" description="Basic and acidic residues" evidence="1">
    <location>
        <begin position="31"/>
        <end position="41"/>
    </location>
</feature>
<feature type="region of interest" description="Disordered" evidence="1">
    <location>
        <begin position="1"/>
        <end position="73"/>
    </location>
</feature>
<dbReference type="Proteomes" id="UP000815677">
    <property type="component" value="Unassembled WGS sequence"/>
</dbReference>
<gene>
    <name evidence="2" type="ORF">MCHLO_15221</name>
</gene>